<organism evidence="9 10">
    <name type="scientific">Tenebrio molitor</name>
    <name type="common">Yellow mealworm beetle</name>
    <dbReference type="NCBI Taxonomy" id="7067"/>
    <lineage>
        <taxon>Eukaryota</taxon>
        <taxon>Metazoa</taxon>
        <taxon>Ecdysozoa</taxon>
        <taxon>Arthropoda</taxon>
        <taxon>Hexapoda</taxon>
        <taxon>Insecta</taxon>
        <taxon>Pterygota</taxon>
        <taxon>Neoptera</taxon>
        <taxon>Endopterygota</taxon>
        <taxon>Coleoptera</taxon>
        <taxon>Polyphaga</taxon>
        <taxon>Cucujiformia</taxon>
        <taxon>Tenebrionidae</taxon>
        <taxon>Tenebrio</taxon>
    </lineage>
</organism>
<evidence type="ECO:0000313" key="9">
    <source>
        <dbReference type="EMBL" id="KAH0822458.1"/>
    </source>
</evidence>
<dbReference type="PANTHER" id="PTHR42643">
    <property type="entry name" value="IONOTROPIC RECEPTOR 20A-RELATED"/>
    <property type="match status" value="1"/>
</dbReference>
<proteinExistence type="predicted"/>
<dbReference type="PANTHER" id="PTHR42643:SF35">
    <property type="entry name" value="IONOTROPIC RECEPTOR 68A, ISOFORM A"/>
    <property type="match status" value="1"/>
</dbReference>
<keyword evidence="5 8" id="KW-0472">Membrane</keyword>
<evidence type="ECO:0000256" key="5">
    <source>
        <dbReference type="ARBA" id="ARBA00023136"/>
    </source>
</evidence>
<feature type="transmembrane region" description="Helical" evidence="8">
    <location>
        <begin position="256"/>
        <end position="277"/>
    </location>
</feature>
<feature type="transmembrane region" description="Helical" evidence="8">
    <location>
        <begin position="20"/>
        <end position="42"/>
    </location>
</feature>
<name>A0A8J6LKL4_TENMO</name>
<gene>
    <name evidence="9" type="ORF">GEV33_000332</name>
</gene>
<dbReference type="EMBL" id="JABDTM020002158">
    <property type="protein sequence ID" value="KAH0822458.1"/>
    <property type="molecule type" value="Genomic_DNA"/>
</dbReference>
<evidence type="ECO:0000256" key="4">
    <source>
        <dbReference type="ARBA" id="ARBA00022989"/>
    </source>
</evidence>
<sequence>MNGVALLMPVTHHTSKFLLVFQPTIWILFVVVIVSISAMSLLRDRHSFPEMVLYTATCLLGYSFPRFDRKSFLVRSQIIIFIGGAIIIRTAFQSVLTSSFIKSTPVDQINSIAQLQKSSMKIFMSRPLGAIVPQEYNLHERFVYITREERIAMLYENLNTTGAYGMTLTYAKKYADILKNRGKSTPFYVMKEILVPGYNTFIFQRHSPYIDKISECLLREKQYMLAARRRLAIKNWENDFEGGDQVVLRFQHLQRVFYTLACGLAASFLVFLTELTFHKFHYIFLIVYK</sequence>
<keyword evidence="6" id="KW-0675">Receptor</keyword>
<comment type="subcellular location">
    <subcellularLocation>
        <location evidence="1">Cell membrane</location>
        <topology evidence="1">Multi-pass membrane protein</topology>
    </subcellularLocation>
</comment>
<evidence type="ECO:0000256" key="2">
    <source>
        <dbReference type="ARBA" id="ARBA00022475"/>
    </source>
</evidence>
<evidence type="ECO:0000256" key="3">
    <source>
        <dbReference type="ARBA" id="ARBA00022692"/>
    </source>
</evidence>
<keyword evidence="2" id="KW-1003">Cell membrane</keyword>
<dbReference type="Proteomes" id="UP000719412">
    <property type="component" value="Unassembled WGS sequence"/>
</dbReference>
<reference evidence="9" key="1">
    <citation type="journal article" date="2020" name="J Insects Food Feed">
        <title>The yellow mealworm (Tenebrio molitor) genome: a resource for the emerging insects as food and feed industry.</title>
        <authorList>
            <person name="Eriksson T."/>
            <person name="Andere A."/>
            <person name="Kelstrup H."/>
            <person name="Emery V."/>
            <person name="Picard C."/>
        </authorList>
    </citation>
    <scope>NUCLEOTIDE SEQUENCE</scope>
    <source>
        <strain evidence="9">Stoneville</strain>
        <tissue evidence="9">Whole head</tissue>
    </source>
</reference>
<feature type="transmembrane region" description="Helical" evidence="8">
    <location>
        <begin position="72"/>
        <end position="92"/>
    </location>
</feature>
<keyword evidence="10" id="KW-1185">Reference proteome</keyword>
<comment type="caution">
    <text evidence="9">The sequence shown here is derived from an EMBL/GenBank/DDBJ whole genome shotgun (WGS) entry which is preliminary data.</text>
</comment>
<dbReference type="AlphaFoldDB" id="A0A8J6LKL4"/>
<reference evidence="9" key="2">
    <citation type="submission" date="2021-08" db="EMBL/GenBank/DDBJ databases">
        <authorList>
            <person name="Eriksson T."/>
        </authorList>
    </citation>
    <scope>NUCLEOTIDE SEQUENCE</scope>
    <source>
        <strain evidence="9">Stoneville</strain>
        <tissue evidence="9">Whole head</tissue>
    </source>
</reference>
<keyword evidence="7" id="KW-0325">Glycoprotein</keyword>
<evidence type="ECO:0000313" key="10">
    <source>
        <dbReference type="Proteomes" id="UP000719412"/>
    </source>
</evidence>
<protein>
    <submittedName>
        <fullName evidence="9">Uncharacterized protein</fullName>
    </submittedName>
</protein>
<accession>A0A8J6LKL4</accession>
<dbReference type="InterPro" id="IPR052192">
    <property type="entry name" value="Insect_Ionotropic_Sensory_Rcpt"/>
</dbReference>
<keyword evidence="3 8" id="KW-0812">Transmembrane</keyword>
<dbReference type="GO" id="GO:0005886">
    <property type="term" value="C:plasma membrane"/>
    <property type="evidence" value="ECO:0007669"/>
    <property type="project" value="UniProtKB-SubCell"/>
</dbReference>
<evidence type="ECO:0000256" key="6">
    <source>
        <dbReference type="ARBA" id="ARBA00023170"/>
    </source>
</evidence>
<evidence type="ECO:0000256" key="8">
    <source>
        <dbReference type="SAM" id="Phobius"/>
    </source>
</evidence>
<evidence type="ECO:0000256" key="1">
    <source>
        <dbReference type="ARBA" id="ARBA00004651"/>
    </source>
</evidence>
<evidence type="ECO:0000256" key="7">
    <source>
        <dbReference type="ARBA" id="ARBA00023180"/>
    </source>
</evidence>
<keyword evidence="4 8" id="KW-1133">Transmembrane helix</keyword>